<dbReference type="InterPro" id="IPR012902">
    <property type="entry name" value="N_methyl_site"/>
</dbReference>
<dbReference type="PANTHER" id="PTHR30093:SF47">
    <property type="entry name" value="TYPE IV PILUS NON-CORE MINOR PILIN PILE"/>
    <property type="match status" value="1"/>
</dbReference>
<keyword evidence="2" id="KW-0812">Transmembrane</keyword>
<dbReference type="InterPro" id="IPR000983">
    <property type="entry name" value="Bac_GSPG_pilin"/>
</dbReference>
<evidence type="ECO:0000256" key="1">
    <source>
        <dbReference type="ARBA" id="ARBA00022481"/>
    </source>
</evidence>
<evidence type="ECO:0000256" key="2">
    <source>
        <dbReference type="SAM" id="Phobius"/>
    </source>
</evidence>
<keyword evidence="1" id="KW-0488">Methylation</keyword>
<dbReference type="OrthoDB" id="5296638at2"/>
<dbReference type="InterPro" id="IPR031982">
    <property type="entry name" value="PilE-like"/>
</dbReference>
<dbReference type="PRINTS" id="PR00813">
    <property type="entry name" value="BCTERIALGSPG"/>
</dbReference>
<proteinExistence type="predicted"/>
<dbReference type="RefSeq" id="WP_067669196.1">
    <property type="nucleotide sequence ID" value="NZ_CBCSIK010000004.1"/>
</dbReference>
<dbReference type="InterPro" id="IPR045584">
    <property type="entry name" value="Pilin-like"/>
</dbReference>
<sequence length="146" mass="15768">MVNVKGFTLIELLIVVAIIGILAAIAYPAYTQYVIKSNRIDVQTEMARIASLLQRHKMLNSTYLNSGQPLTLSDLAVSEDYPNSTKKLYSLTLSNVTAGTWTLTAAPETSAMQSGNGSIVLDHKGQKCWTKGSSCNPTAASNWDGK</sequence>
<dbReference type="PROSITE" id="PS00409">
    <property type="entry name" value="PROKAR_NTER_METHYL"/>
    <property type="match status" value="1"/>
</dbReference>
<dbReference type="Pfam" id="PF16732">
    <property type="entry name" value="ComP_DUS"/>
    <property type="match status" value="1"/>
</dbReference>
<reference evidence="3 4" key="1">
    <citation type="submission" date="2016-03" db="EMBL/GenBank/DDBJ databases">
        <title>Acinetobacter genomospecies 28 strain ANC 4149.</title>
        <authorList>
            <person name="Radolfova-Krizova L."/>
            <person name="Nemec A."/>
        </authorList>
    </citation>
    <scope>NUCLEOTIDE SEQUENCE [LARGE SCALE GENOMIC DNA]</scope>
    <source>
        <strain evidence="3 4">ANC 4149</strain>
    </source>
</reference>
<gene>
    <name evidence="3" type="ORF">AZH43_13060</name>
</gene>
<organism evidence="3 4">
    <name type="scientific">Acinetobacter pragensis</name>
    <dbReference type="NCBI Taxonomy" id="1806892"/>
    <lineage>
        <taxon>Bacteria</taxon>
        <taxon>Pseudomonadati</taxon>
        <taxon>Pseudomonadota</taxon>
        <taxon>Gammaproteobacteria</taxon>
        <taxon>Moraxellales</taxon>
        <taxon>Moraxellaceae</taxon>
        <taxon>Acinetobacter</taxon>
    </lineage>
</organism>
<feature type="transmembrane region" description="Helical" evidence="2">
    <location>
        <begin position="6"/>
        <end position="30"/>
    </location>
</feature>
<keyword evidence="4" id="KW-1185">Reference proteome</keyword>
<protein>
    <submittedName>
        <fullName evidence="3">Pilus assembly protein PilE</fullName>
    </submittedName>
</protein>
<dbReference type="Proteomes" id="UP000076276">
    <property type="component" value="Unassembled WGS sequence"/>
</dbReference>
<dbReference type="Pfam" id="PF07963">
    <property type="entry name" value="N_methyl"/>
    <property type="match status" value="1"/>
</dbReference>
<name>A0A151Y1H6_9GAMM</name>
<evidence type="ECO:0000313" key="4">
    <source>
        <dbReference type="Proteomes" id="UP000076276"/>
    </source>
</evidence>
<dbReference type="SUPFAM" id="SSF54523">
    <property type="entry name" value="Pili subunits"/>
    <property type="match status" value="1"/>
</dbReference>
<comment type="caution">
    <text evidence="3">The sequence shown here is derived from an EMBL/GenBank/DDBJ whole genome shotgun (WGS) entry which is preliminary data.</text>
</comment>
<dbReference type="AlphaFoldDB" id="A0A151Y1H6"/>
<accession>A0A151Y1H6</accession>
<dbReference type="STRING" id="1806892.AZH43_13060"/>
<dbReference type="Gene3D" id="3.30.700.10">
    <property type="entry name" value="Glycoprotein, Type 4 Pilin"/>
    <property type="match status" value="1"/>
</dbReference>
<dbReference type="GO" id="GO:0015627">
    <property type="term" value="C:type II protein secretion system complex"/>
    <property type="evidence" value="ECO:0007669"/>
    <property type="project" value="InterPro"/>
</dbReference>
<dbReference type="GO" id="GO:0043683">
    <property type="term" value="P:type IV pilus assembly"/>
    <property type="evidence" value="ECO:0007669"/>
    <property type="project" value="InterPro"/>
</dbReference>
<dbReference type="NCBIfam" id="TIGR02532">
    <property type="entry name" value="IV_pilin_GFxxxE"/>
    <property type="match status" value="1"/>
</dbReference>
<keyword evidence="2" id="KW-1133">Transmembrane helix</keyword>
<keyword evidence="2" id="KW-0472">Membrane</keyword>
<evidence type="ECO:0000313" key="3">
    <source>
        <dbReference type="EMBL" id="KYQ71876.1"/>
    </source>
</evidence>
<dbReference type="PANTHER" id="PTHR30093">
    <property type="entry name" value="GENERAL SECRETION PATHWAY PROTEIN G"/>
    <property type="match status" value="1"/>
</dbReference>
<dbReference type="EMBL" id="LUAW01000021">
    <property type="protein sequence ID" value="KYQ71876.1"/>
    <property type="molecule type" value="Genomic_DNA"/>
</dbReference>
<dbReference type="GO" id="GO:0015628">
    <property type="term" value="P:protein secretion by the type II secretion system"/>
    <property type="evidence" value="ECO:0007669"/>
    <property type="project" value="InterPro"/>
</dbReference>